<dbReference type="SUPFAM" id="SSF52080">
    <property type="entry name" value="Ribosomal proteins L15p and L18e"/>
    <property type="match status" value="1"/>
</dbReference>
<feature type="non-terminal residue" evidence="9">
    <location>
        <position position="130"/>
    </location>
</feature>
<accession>A0A133VHK5</accession>
<proteinExistence type="inferred from homology"/>
<evidence type="ECO:0000256" key="3">
    <source>
        <dbReference type="ARBA" id="ARBA00023274"/>
    </source>
</evidence>
<organism evidence="9 10">
    <name type="scientific">candidate division MSBL1 archaeon SCGC-AAA382A20</name>
    <dbReference type="NCBI Taxonomy" id="1698280"/>
    <lineage>
        <taxon>Archaea</taxon>
        <taxon>Methanobacteriati</taxon>
        <taxon>Methanobacteriota</taxon>
        <taxon>candidate division MSBL1</taxon>
    </lineage>
</organism>
<dbReference type="InterPro" id="IPR030878">
    <property type="entry name" value="Ribosomal_uL15"/>
</dbReference>
<dbReference type="PANTHER" id="PTHR11721">
    <property type="entry name" value="60S RIBOSOMAL PROTEIN L27A"/>
    <property type="match status" value="1"/>
</dbReference>
<dbReference type="GO" id="GO:0003735">
    <property type="term" value="F:structural constituent of ribosome"/>
    <property type="evidence" value="ECO:0007669"/>
    <property type="project" value="InterPro"/>
</dbReference>
<feature type="region of interest" description="Disordered" evidence="7">
    <location>
        <begin position="1"/>
        <end position="57"/>
    </location>
</feature>
<feature type="compositionally biased region" description="Basic and acidic residues" evidence="7">
    <location>
        <begin position="42"/>
        <end position="57"/>
    </location>
</feature>
<dbReference type="Gene3D" id="4.10.990.10">
    <property type="match status" value="1"/>
</dbReference>
<evidence type="ECO:0000256" key="5">
    <source>
        <dbReference type="ARBA" id="ARBA00035497"/>
    </source>
</evidence>
<evidence type="ECO:0000256" key="1">
    <source>
        <dbReference type="ARBA" id="ARBA00007320"/>
    </source>
</evidence>
<keyword evidence="2 6" id="KW-0689">Ribosomal protein</keyword>
<feature type="domain" description="Large ribosomal subunit protein uL15/eL18" evidence="8">
    <location>
        <begin position="62"/>
        <end position="130"/>
    </location>
</feature>
<dbReference type="InterPro" id="IPR027386">
    <property type="entry name" value="Rbsml_uL15_N"/>
</dbReference>
<reference evidence="9 10" key="1">
    <citation type="journal article" date="2016" name="Sci. Rep.">
        <title>Metabolic traits of an uncultured archaeal lineage -MSBL1- from brine pools of the Red Sea.</title>
        <authorList>
            <person name="Mwirichia R."/>
            <person name="Alam I."/>
            <person name="Rashid M."/>
            <person name="Vinu M."/>
            <person name="Ba-Alawi W."/>
            <person name="Anthony Kamau A."/>
            <person name="Kamanda Ngugi D."/>
            <person name="Goker M."/>
            <person name="Klenk H.P."/>
            <person name="Bajic V."/>
            <person name="Stingl U."/>
        </authorList>
    </citation>
    <scope>NUCLEOTIDE SEQUENCE [LARGE SCALE GENOMIC DNA]</scope>
    <source>
        <strain evidence="9">SCGC-AAA382A20</strain>
    </source>
</reference>
<evidence type="ECO:0000313" key="9">
    <source>
        <dbReference type="EMBL" id="KXB05904.1"/>
    </source>
</evidence>
<dbReference type="EMBL" id="LHYE01000069">
    <property type="protein sequence ID" value="KXB05904.1"/>
    <property type="molecule type" value="Genomic_DNA"/>
</dbReference>
<evidence type="ECO:0000256" key="4">
    <source>
        <dbReference type="ARBA" id="ARBA00035200"/>
    </source>
</evidence>
<keyword evidence="10" id="KW-1185">Reference proteome</keyword>
<dbReference type="GO" id="GO:0006412">
    <property type="term" value="P:translation"/>
    <property type="evidence" value="ECO:0007669"/>
    <property type="project" value="InterPro"/>
</dbReference>
<dbReference type="AlphaFoldDB" id="A0A133VHK5"/>
<evidence type="ECO:0000313" key="10">
    <source>
        <dbReference type="Proteomes" id="UP000070263"/>
    </source>
</evidence>
<dbReference type="InterPro" id="IPR036227">
    <property type="entry name" value="Ribosomal_uL15/eL18_sf"/>
</dbReference>
<evidence type="ECO:0000259" key="8">
    <source>
        <dbReference type="Pfam" id="PF00828"/>
    </source>
</evidence>
<dbReference type="GO" id="GO:0022625">
    <property type="term" value="C:cytosolic large ribosomal subunit"/>
    <property type="evidence" value="ECO:0007669"/>
    <property type="project" value="TreeGrafter"/>
</dbReference>
<comment type="similarity">
    <text evidence="1 6">Belongs to the universal ribosomal protein uL15 family.</text>
</comment>
<sequence>MSKKKKYRGSGTHGGGSKKKRRGAGSRGGRGRSGEKHKKLKYMKERNEEKGFTRPEEKDVKTINLKELDSRINKLLEEGKVESEGEEIKVNLSELGYDKLLGSGKISETLIVEAENFSEKAKEKLEESGG</sequence>
<evidence type="ECO:0000256" key="2">
    <source>
        <dbReference type="ARBA" id="ARBA00022980"/>
    </source>
</evidence>
<dbReference type="HAMAP" id="MF_01341">
    <property type="entry name" value="Ribosomal_uL15"/>
    <property type="match status" value="1"/>
</dbReference>
<keyword evidence="3 6" id="KW-0687">Ribonucleoprotein</keyword>
<dbReference type="PROSITE" id="PS00475">
    <property type="entry name" value="RIBOSOMAL_L15"/>
    <property type="match status" value="1"/>
</dbReference>
<comment type="caution">
    <text evidence="9">The sequence shown here is derived from an EMBL/GenBank/DDBJ whole genome shotgun (WGS) entry which is preliminary data.</text>
</comment>
<protein>
    <recommendedName>
        <fullName evidence="4">Large ribosomal subunit protein uL15</fullName>
    </recommendedName>
    <alternativeName>
        <fullName evidence="5">50S ribosomal protein L15</fullName>
    </alternativeName>
</protein>
<evidence type="ECO:0000256" key="6">
    <source>
        <dbReference type="RuleBase" id="RU003888"/>
    </source>
</evidence>
<name>A0A133VHK5_9EURY</name>
<dbReference type="InterPro" id="IPR021131">
    <property type="entry name" value="Ribosomal_uL15/eL18"/>
</dbReference>
<dbReference type="Gene3D" id="3.100.10.10">
    <property type="match status" value="1"/>
</dbReference>
<dbReference type="InterPro" id="IPR001196">
    <property type="entry name" value="Ribosomal_uL15_CS"/>
</dbReference>
<dbReference type="Pfam" id="PF00828">
    <property type="entry name" value="Ribosomal_L27A"/>
    <property type="match status" value="1"/>
</dbReference>
<evidence type="ECO:0000256" key="7">
    <source>
        <dbReference type="SAM" id="MobiDB-lite"/>
    </source>
</evidence>
<dbReference type="PANTHER" id="PTHR11721:SF3">
    <property type="entry name" value="LARGE RIBOSOMAL SUBUNIT PROTEIN UL15"/>
    <property type="match status" value="1"/>
</dbReference>
<dbReference type="Proteomes" id="UP000070263">
    <property type="component" value="Unassembled WGS sequence"/>
</dbReference>
<gene>
    <name evidence="9" type="ORF">AKJ51_04560</name>
</gene>